<reference evidence="1 2" key="1">
    <citation type="submission" date="2024-07" db="EMBL/GenBank/DDBJ databases">
        <title>Section-level genome sequencing and comparative genomics of Aspergillus sections Usti and Cavernicolus.</title>
        <authorList>
            <consortium name="Lawrence Berkeley National Laboratory"/>
            <person name="Nybo J.L."/>
            <person name="Vesth T.C."/>
            <person name="Theobald S."/>
            <person name="Frisvad J.C."/>
            <person name="Larsen T.O."/>
            <person name="Kjaerboelling I."/>
            <person name="Rothschild-Mancinelli K."/>
            <person name="Lyhne E.K."/>
            <person name="Kogle M.E."/>
            <person name="Barry K."/>
            <person name="Clum A."/>
            <person name="Na H."/>
            <person name="Ledsgaard L."/>
            <person name="Lin J."/>
            <person name="Lipzen A."/>
            <person name="Kuo A."/>
            <person name="Riley R."/>
            <person name="Mondo S."/>
            <person name="LaButti K."/>
            <person name="Haridas S."/>
            <person name="Pangalinan J."/>
            <person name="Salamov A.A."/>
            <person name="Simmons B.A."/>
            <person name="Magnuson J.K."/>
            <person name="Chen J."/>
            <person name="Drula E."/>
            <person name="Henrissat B."/>
            <person name="Wiebenga A."/>
            <person name="Lubbers R.J."/>
            <person name="Gomes A.C."/>
            <person name="Macurrencykelacurrency M.R."/>
            <person name="Stajich J."/>
            <person name="Grigoriev I.V."/>
            <person name="Mortensen U.H."/>
            <person name="De vries R.P."/>
            <person name="Baker S.E."/>
            <person name="Andersen M.R."/>
        </authorList>
    </citation>
    <scope>NUCLEOTIDE SEQUENCE [LARGE SCALE GENOMIC DNA]</scope>
    <source>
        <strain evidence="1 2">CBS 756.74</strain>
    </source>
</reference>
<sequence length="155" mass="17058">MVYQGYRAPAEVAKAQRSSSISTTNESADVYLKRHSAPALCNPWLELSYKMIRGASAHVVPRSSHDCFTELIGSIKLSLTADAILHRRDPRPGPRSGLAYGRHGLWTGRHWLGQVLAKRVSVPNLREETFLLLVTSDALAIYPYAVSAVSLLLST</sequence>
<accession>A0ABR4JMK9</accession>
<gene>
    <name evidence="1" type="ORF">BJX68DRAFT_187347</name>
</gene>
<evidence type="ECO:0000313" key="1">
    <source>
        <dbReference type="EMBL" id="KAL2840327.1"/>
    </source>
</evidence>
<dbReference type="GeneID" id="98152488"/>
<keyword evidence="2" id="KW-1185">Reference proteome</keyword>
<name>A0ABR4JMK9_9EURO</name>
<organism evidence="1 2">
    <name type="scientific">Aspergillus pseudodeflectus</name>
    <dbReference type="NCBI Taxonomy" id="176178"/>
    <lineage>
        <taxon>Eukaryota</taxon>
        <taxon>Fungi</taxon>
        <taxon>Dikarya</taxon>
        <taxon>Ascomycota</taxon>
        <taxon>Pezizomycotina</taxon>
        <taxon>Eurotiomycetes</taxon>
        <taxon>Eurotiomycetidae</taxon>
        <taxon>Eurotiales</taxon>
        <taxon>Aspergillaceae</taxon>
        <taxon>Aspergillus</taxon>
        <taxon>Aspergillus subgen. Nidulantes</taxon>
    </lineage>
</organism>
<protein>
    <submittedName>
        <fullName evidence="1">Uncharacterized protein</fullName>
    </submittedName>
</protein>
<dbReference type="Proteomes" id="UP001610444">
    <property type="component" value="Unassembled WGS sequence"/>
</dbReference>
<comment type="caution">
    <text evidence="1">The sequence shown here is derived from an EMBL/GenBank/DDBJ whole genome shotgun (WGS) entry which is preliminary data.</text>
</comment>
<dbReference type="RefSeq" id="XP_070893978.1">
    <property type="nucleotide sequence ID" value="XM_071037324.1"/>
</dbReference>
<evidence type="ECO:0000313" key="2">
    <source>
        <dbReference type="Proteomes" id="UP001610444"/>
    </source>
</evidence>
<dbReference type="EMBL" id="JBFXLR010000066">
    <property type="protein sequence ID" value="KAL2840327.1"/>
    <property type="molecule type" value="Genomic_DNA"/>
</dbReference>
<proteinExistence type="predicted"/>